<organism evidence="8 9">
    <name type="scientific">Trichinella spiralis</name>
    <name type="common">Trichina worm</name>
    <dbReference type="NCBI Taxonomy" id="6334"/>
    <lineage>
        <taxon>Eukaryota</taxon>
        <taxon>Metazoa</taxon>
        <taxon>Ecdysozoa</taxon>
        <taxon>Nematoda</taxon>
        <taxon>Enoplea</taxon>
        <taxon>Dorylaimia</taxon>
        <taxon>Trichinellida</taxon>
        <taxon>Trichinellidae</taxon>
        <taxon>Trichinella</taxon>
    </lineage>
</organism>
<dbReference type="PROSITE" id="PS00478">
    <property type="entry name" value="LIM_DOMAIN_1"/>
    <property type="match status" value="1"/>
</dbReference>
<evidence type="ECO:0000313" key="8">
    <source>
        <dbReference type="EMBL" id="KRY25518.1"/>
    </source>
</evidence>
<gene>
    <name evidence="8" type="ORF">T01_12407</name>
</gene>
<dbReference type="EMBL" id="JYDH01000901">
    <property type="protein sequence ID" value="KRY25518.1"/>
    <property type="molecule type" value="Genomic_DNA"/>
</dbReference>
<sequence>LTDGRNEAKQPPEKQIPVEGLGKENLVNITLTFENFKDTKAIEKAERTPLTLVDKERYSQYKQKFENIEEELKEKKREKQILKEDIKGAGKDTLNQTKDLFERLKDAPSQDAAAVEKNVEKKLDITLSADDKKRIKETFFESKEKDEPHECSICGQVVYPMEKLQLEKKVFHKSCFKCWKCKKTLK</sequence>
<evidence type="ECO:0000256" key="5">
    <source>
        <dbReference type="SAM" id="Coils"/>
    </source>
</evidence>
<reference evidence="8 9" key="1">
    <citation type="submission" date="2015-01" db="EMBL/GenBank/DDBJ databases">
        <title>Evolution of Trichinella species and genotypes.</title>
        <authorList>
            <person name="Korhonen P.K."/>
            <person name="Edoardo P."/>
            <person name="Giuseppe L.R."/>
            <person name="Gasser R.B."/>
        </authorList>
    </citation>
    <scope>NUCLEOTIDE SEQUENCE [LARGE SCALE GENOMIC DNA]</scope>
    <source>
        <strain evidence="8">ISS3</strain>
    </source>
</reference>
<evidence type="ECO:0000256" key="4">
    <source>
        <dbReference type="PROSITE-ProRule" id="PRU00125"/>
    </source>
</evidence>
<dbReference type="Gene3D" id="2.10.110.10">
    <property type="entry name" value="Cysteine Rich Protein"/>
    <property type="match status" value="1"/>
</dbReference>
<proteinExistence type="predicted"/>
<dbReference type="SUPFAM" id="SSF57716">
    <property type="entry name" value="Glucocorticoid receptor-like (DNA-binding domain)"/>
    <property type="match status" value="1"/>
</dbReference>
<keyword evidence="3 4" id="KW-0440">LIM domain</keyword>
<evidence type="ECO:0000256" key="2">
    <source>
        <dbReference type="ARBA" id="ARBA00022833"/>
    </source>
</evidence>
<protein>
    <recommendedName>
        <fullName evidence="7">LIM zinc-binding domain-containing protein</fullName>
    </recommendedName>
</protein>
<dbReference type="AlphaFoldDB" id="A0A0V1ALG2"/>
<keyword evidence="2 4" id="KW-0862">Zinc</keyword>
<dbReference type="GO" id="GO:0046872">
    <property type="term" value="F:metal ion binding"/>
    <property type="evidence" value="ECO:0007669"/>
    <property type="project" value="UniProtKB-KW"/>
</dbReference>
<dbReference type="PANTHER" id="PTHR24206">
    <property type="entry name" value="OS06G0237300 PROTEIN"/>
    <property type="match status" value="1"/>
</dbReference>
<dbReference type="CDD" id="cd09358">
    <property type="entry name" value="LIM_Mical_like"/>
    <property type="match status" value="1"/>
</dbReference>
<dbReference type="OrthoDB" id="1679758at2759"/>
<keyword evidence="5" id="KW-0175">Coiled coil</keyword>
<comment type="caution">
    <text evidence="8">The sequence shown here is derived from an EMBL/GenBank/DDBJ whole genome shotgun (WGS) entry which is preliminary data.</text>
</comment>
<dbReference type="InParanoid" id="A0A0V1ALG2"/>
<feature type="coiled-coil region" evidence="5">
    <location>
        <begin position="58"/>
        <end position="92"/>
    </location>
</feature>
<keyword evidence="1 4" id="KW-0479">Metal-binding</keyword>
<feature type="compositionally biased region" description="Basic and acidic residues" evidence="6">
    <location>
        <begin position="1"/>
        <end position="12"/>
    </location>
</feature>
<evidence type="ECO:0000256" key="1">
    <source>
        <dbReference type="ARBA" id="ARBA00022723"/>
    </source>
</evidence>
<feature type="non-terminal residue" evidence="8">
    <location>
        <position position="1"/>
    </location>
</feature>
<feature type="domain" description="LIM zinc-binding" evidence="7">
    <location>
        <begin position="149"/>
        <end position="186"/>
    </location>
</feature>
<dbReference type="Proteomes" id="UP000054776">
    <property type="component" value="Unassembled WGS sequence"/>
</dbReference>
<name>A0A0V1ALG2_TRISP</name>
<dbReference type="Pfam" id="PF00412">
    <property type="entry name" value="LIM"/>
    <property type="match status" value="1"/>
</dbReference>
<dbReference type="PROSITE" id="PS50023">
    <property type="entry name" value="LIM_DOMAIN_2"/>
    <property type="match status" value="1"/>
</dbReference>
<feature type="region of interest" description="Disordered" evidence="6">
    <location>
        <begin position="1"/>
        <end position="20"/>
    </location>
</feature>
<accession>A0A0V1ALG2</accession>
<evidence type="ECO:0000256" key="3">
    <source>
        <dbReference type="ARBA" id="ARBA00023038"/>
    </source>
</evidence>
<keyword evidence="9" id="KW-1185">Reference proteome</keyword>
<evidence type="ECO:0000256" key="6">
    <source>
        <dbReference type="SAM" id="MobiDB-lite"/>
    </source>
</evidence>
<dbReference type="eggNOG" id="KOG1700">
    <property type="taxonomic scope" value="Eukaryota"/>
</dbReference>
<evidence type="ECO:0000313" key="9">
    <source>
        <dbReference type="Proteomes" id="UP000054776"/>
    </source>
</evidence>
<evidence type="ECO:0000259" key="7">
    <source>
        <dbReference type="PROSITE" id="PS50023"/>
    </source>
</evidence>
<dbReference type="InterPro" id="IPR001781">
    <property type="entry name" value="Znf_LIM"/>
</dbReference>